<keyword evidence="3" id="KW-1185">Reference proteome</keyword>
<feature type="compositionally biased region" description="Basic and acidic residues" evidence="1">
    <location>
        <begin position="33"/>
        <end position="44"/>
    </location>
</feature>
<name>A0ABU9IEY9_9SPHN</name>
<dbReference type="Proteomes" id="UP001497045">
    <property type="component" value="Unassembled WGS sequence"/>
</dbReference>
<reference evidence="2 3" key="1">
    <citation type="submission" date="2024-04" db="EMBL/GenBank/DDBJ databases">
        <title>Aurantiacibacter sp. DGU6 16S ribosomal RNA gene Genome sequencing and assembly.</title>
        <authorList>
            <person name="Park S."/>
        </authorList>
    </citation>
    <scope>NUCLEOTIDE SEQUENCE [LARGE SCALE GENOMIC DNA]</scope>
    <source>
        <strain evidence="2 3">DGU6</strain>
    </source>
</reference>
<proteinExistence type="predicted"/>
<feature type="region of interest" description="Disordered" evidence="1">
    <location>
        <begin position="1"/>
        <end position="44"/>
    </location>
</feature>
<accession>A0ABU9IEY9</accession>
<gene>
    <name evidence="2" type="ORF">AAEO60_08100</name>
</gene>
<dbReference type="RefSeq" id="WP_341673144.1">
    <property type="nucleotide sequence ID" value="NZ_JBBYHV010000001.1"/>
</dbReference>
<dbReference type="Pfam" id="PF13770">
    <property type="entry name" value="DUF4169"/>
    <property type="match status" value="1"/>
</dbReference>
<comment type="caution">
    <text evidence="2">The sequence shown here is derived from an EMBL/GenBank/DDBJ whole genome shotgun (WGS) entry which is preliminary data.</text>
</comment>
<protein>
    <submittedName>
        <fullName evidence="2">DUF4169 family protein</fullName>
    </submittedName>
</protein>
<sequence length="60" mass="6614">MAEVVNLRMARKRRSRADKAKAASAARARHGTGKAEKLSHEVDEARARSIVDGARLEKDD</sequence>
<dbReference type="EMBL" id="JBBYHV010000001">
    <property type="protein sequence ID" value="MEL1250629.1"/>
    <property type="molecule type" value="Genomic_DNA"/>
</dbReference>
<evidence type="ECO:0000256" key="1">
    <source>
        <dbReference type="SAM" id="MobiDB-lite"/>
    </source>
</evidence>
<evidence type="ECO:0000313" key="3">
    <source>
        <dbReference type="Proteomes" id="UP001497045"/>
    </source>
</evidence>
<organism evidence="2 3">
    <name type="scientific">Aurantiacibacter gilvus</name>
    <dbReference type="NCBI Taxonomy" id="3139141"/>
    <lineage>
        <taxon>Bacteria</taxon>
        <taxon>Pseudomonadati</taxon>
        <taxon>Pseudomonadota</taxon>
        <taxon>Alphaproteobacteria</taxon>
        <taxon>Sphingomonadales</taxon>
        <taxon>Erythrobacteraceae</taxon>
        <taxon>Aurantiacibacter</taxon>
    </lineage>
</organism>
<dbReference type="InterPro" id="IPR025227">
    <property type="entry name" value="DUF4169"/>
</dbReference>
<evidence type="ECO:0000313" key="2">
    <source>
        <dbReference type="EMBL" id="MEL1250629.1"/>
    </source>
</evidence>